<sequence>MSMLISLHSFVKKFFSLTESKFCIFGIKGRELAWKPQGTAFEKQNLVSTVKHGGGGVMFWGCMTVSGVSSLPFIDSVLDHMGYINILKENLKRSAQRLNLGDDFWFMQDNHPKHTAHNVKLWLLYSIKNQLHSSPQSPDINLIEHL</sequence>
<dbReference type="InterPro" id="IPR036397">
    <property type="entry name" value="RNaseH_sf"/>
</dbReference>
<accession>A0A4Y2W3C7</accession>
<comment type="caution">
    <text evidence="1">The sequence shown here is derived from an EMBL/GenBank/DDBJ whole genome shotgun (WGS) entry which is preliminary data.</text>
</comment>
<name>A0A4Y2W3C7_ARAVE</name>
<keyword evidence="2" id="KW-1185">Reference proteome</keyword>
<dbReference type="OrthoDB" id="3263820at2759"/>
<evidence type="ECO:0000313" key="1">
    <source>
        <dbReference type="EMBL" id="GBO31869.1"/>
    </source>
</evidence>
<dbReference type="GO" id="GO:0003676">
    <property type="term" value="F:nucleic acid binding"/>
    <property type="evidence" value="ECO:0007669"/>
    <property type="project" value="InterPro"/>
</dbReference>
<proteinExistence type="predicted"/>
<dbReference type="PANTHER" id="PTHR23022:SF135">
    <property type="entry name" value="SI:DKEY-77F5.3"/>
    <property type="match status" value="1"/>
</dbReference>
<dbReference type="Proteomes" id="UP000499080">
    <property type="component" value="Unassembled WGS sequence"/>
</dbReference>
<organism evidence="1 2">
    <name type="scientific">Araneus ventricosus</name>
    <name type="common">Orbweaver spider</name>
    <name type="synonym">Epeira ventricosa</name>
    <dbReference type="NCBI Taxonomy" id="182803"/>
    <lineage>
        <taxon>Eukaryota</taxon>
        <taxon>Metazoa</taxon>
        <taxon>Ecdysozoa</taxon>
        <taxon>Arthropoda</taxon>
        <taxon>Chelicerata</taxon>
        <taxon>Arachnida</taxon>
        <taxon>Araneae</taxon>
        <taxon>Araneomorphae</taxon>
        <taxon>Entelegynae</taxon>
        <taxon>Araneoidea</taxon>
        <taxon>Araneidae</taxon>
        <taxon>Araneus</taxon>
    </lineage>
</organism>
<protein>
    <submittedName>
        <fullName evidence="1">Transposable element Tcb2 transposase</fullName>
    </submittedName>
</protein>
<dbReference type="InterPro" id="IPR052338">
    <property type="entry name" value="Transposase_5"/>
</dbReference>
<dbReference type="Gene3D" id="3.30.420.10">
    <property type="entry name" value="Ribonuclease H-like superfamily/Ribonuclease H"/>
    <property type="match status" value="1"/>
</dbReference>
<dbReference type="AlphaFoldDB" id="A0A4Y2W3C7"/>
<reference evidence="1 2" key="1">
    <citation type="journal article" date="2019" name="Sci. Rep.">
        <title>Orb-weaving spider Araneus ventricosus genome elucidates the spidroin gene catalogue.</title>
        <authorList>
            <person name="Kono N."/>
            <person name="Nakamura H."/>
            <person name="Ohtoshi R."/>
            <person name="Moran D.A.P."/>
            <person name="Shinohara A."/>
            <person name="Yoshida Y."/>
            <person name="Fujiwara M."/>
            <person name="Mori M."/>
            <person name="Tomita M."/>
            <person name="Arakawa K."/>
        </authorList>
    </citation>
    <scope>NUCLEOTIDE SEQUENCE [LARGE SCALE GENOMIC DNA]</scope>
</reference>
<dbReference type="PANTHER" id="PTHR23022">
    <property type="entry name" value="TRANSPOSABLE ELEMENT-RELATED"/>
    <property type="match status" value="1"/>
</dbReference>
<dbReference type="EMBL" id="BGPR01055256">
    <property type="protein sequence ID" value="GBO31869.1"/>
    <property type="molecule type" value="Genomic_DNA"/>
</dbReference>
<gene>
    <name evidence="1" type="primary">TCB2_94</name>
    <name evidence="1" type="ORF">AVEN_128931_1</name>
</gene>
<evidence type="ECO:0000313" key="2">
    <source>
        <dbReference type="Proteomes" id="UP000499080"/>
    </source>
</evidence>